<dbReference type="InterPro" id="IPR050812">
    <property type="entry name" value="Preph/Arog_dehydrog"/>
</dbReference>
<organism evidence="3 4">
    <name type="scientific">Shimia isoporae</name>
    <dbReference type="NCBI Taxonomy" id="647720"/>
    <lineage>
        <taxon>Bacteria</taxon>
        <taxon>Pseudomonadati</taxon>
        <taxon>Pseudomonadota</taxon>
        <taxon>Alphaproteobacteria</taxon>
        <taxon>Rhodobacterales</taxon>
        <taxon>Roseobacteraceae</taxon>
    </lineage>
</organism>
<protein>
    <submittedName>
        <fullName evidence="3">Prephenate dehydrogenase</fullName>
    </submittedName>
</protein>
<dbReference type="Proteomes" id="UP000295673">
    <property type="component" value="Unassembled WGS sequence"/>
</dbReference>
<proteinExistence type="predicted"/>
<dbReference type="GO" id="GO:0008977">
    <property type="term" value="F:prephenate dehydrogenase (NAD+) activity"/>
    <property type="evidence" value="ECO:0007669"/>
    <property type="project" value="InterPro"/>
</dbReference>
<gene>
    <name evidence="3" type="ORF">BXY66_2285</name>
</gene>
<reference evidence="3 4" key="1">
    <citation type="submission" date="2019-03" db="EMBL/GenBank/DDBJ databases">
        <title>Genomic Encyclopedia of Archaeal and Bacterial Type Strains, Phase II (KMG-II): from individual species to whole genera.</title>
        <authorList>
            <person name="Goeker M."/>
        </authorList>
    </citation>
    <scope>NUCLEOTIDE SEQUENCE [LARGE SCALE GENOMIC DNA]</scope>
    <source>
        <strain evidence="3 4">DSM 26433</strain>
    </source>
</reference>
<dbReference type="SUPFAM" id="SSF48179">
    <property type="entry name" value="6-phosphogluconate dehydrogenase C-terminal domain-like"/>
    <property type="match status" value="1"/>
</dbReference>
<dbReference type="PANTHER" id="PTHR21363">
    <property type="entry name" value="PREPHENATE DEHYDROGENASE"/>
    <property type="match status" value="1"/>
</dbReference>
<evidence type="ECO:0000313" key="4">
    <source>
        <dbReference type="Proteomes" id="UP000295673"/>
    </source>
</evidence>
<feature type="domain" description="Prephenate/arogenate dehydrogenase" evidence="2">
    <location>
        <begin position="11"/>
        <end position="252"/>
    </location>
</feature>
<dbReference type="Pfam" id="PF02153">
    <property type="entry name" value="PDH_N"/>
    <property type="match status" value="1"/>
</dbReference>
<evidence type="ECO:0000259" key="2">
    <source>
        <dbReference type="PROSITE" id="PS51176"/>
    </source>
</evidence>
<dbReference type="PANTHER" id="PTHR21363:SF0">
    <property type="entry name" value="PREPHENATE DEHYDROGENASE [NADP(+)]"/>
    <property type="match status" value="1"/>
</dbReference>
<dbReference type="InterPro" id="IPR036291">
    <property type="entry name" value="NAD(P)-bd_dom_sf"/>
</dbReference>
<dbReference type="SUPFAM" id="SSF51735">
    <property type="entry name" value="NAD(P)-binding Rossmann-fold domains"/>
    <property type="match status" value="1"/>
</dbReference>
<dbReference type="GO" id="GO:0070403">
    <property type="term" value="F:NAD+ binding"/>
    <property type="evidence" value="ECO:0007669"/>
    <property type="project" value="InterPro"/>
</dbReference>
<dbReference type="InterPro" id="IPR003099">
    <property type="entry name" value="Prephen_DH"/>
</dbReference>
<dbReference type="InterPro" id="IPR046826">
    <property type="entry name" value="PDH_N"/>
</dbReference>
<dbReference type="Gene3D" id="3.40.50.720">
    <property type="entry name" value="NAD(P)-binding Rossmann-like Domain"/>
    <property type="match status" value="1"/>
</dbReference>
<dbReference type="EMBL" id="SMGR01000001">
    <property type="protein sequence ID" value="TCL10216.1"/>
    <property type="molecule type" value="Genomic_DNA"/>
</dbReference>
<dbReference type="PROSITE" id="PS51176">
    <property type="entry name" value="PDH_ADH"/>
    <property type="match status" value="1"/>
</dbReference>
<keyword evidence="4" id="KW-1185">Reference proteome</keyword>
<name>A0A4R1NP14_9RHOB</name>
<dbReference type="InterPro" id="IPR008927">
    <property type="entry name" value="6-PGluconate_DH-like_C_sf"/>
</dbReference>
<dbReference type="GO" id="GO:0004665">
    <property type="term" value="F:prephenate dehydrogenase (NADP+) activity"/>
    <property type="evidence" value="ECO:0007669"/>
    <property type="project" value="InterPro"/>
</dbReference>
<dbReference type="AlphaFoldDB" id="A0A4R1NP14"/>
<dbReference type="GO" id="GO:0006571">
    <property type="term" value="P:tyrosine biosynthetic process"/>
    <property type="evidence" value="ECO:0007669"/>
    <property type="project" value="InterPro"/>
</dbReference>
<evidence type="ECO:0000313" key="3">
    <source>
        <dbReference type="EMBL" id="TCL10216.1"/>
    </source>
</evidence>
<dbReference type="RefSeq" id="WP_132860179.1">
    <property type="nucleotide sequence ID" value="NZ_SMGR01000001.1"/>
</dbReference>
<dbReference type="OrthoDB" id="9800497at2"/>
<accession>A0A4R1NP14</accession>
<sequence length="252" mass="27457">MGHTIETNRPLTLGLFGFGAFGKLVARELADHFEITVCDPAYVGAVLEDGRAFAMRDAEETARADIVVLAVPVARIAHVCQQIAPHIRVGALVVDVGSVKTAPMGHMAKHLPRHANILGTHPLFGPQSAKSGIADRKIAICRERGNRQRVTRRFLRSLGLEVIETTAEAHDREAAMVQGLTHLIAKVLNDLGPLPDQMTTVSFDLLREAVGMVKNDPPTVLHAIEVANPYAAEIRNAFFDRAEKIRAQFEAV</sequence>
<comment type="caution">
    <text evidence="3">The sequence shown here is derived from an EMBL/GenBank/DDBJ whole genome shotgun (WGS) entry which is preliminary data.</text>
</comment>
<evidence type="ECO:0000256" key="1">
    <source>
        <dbReference type="ARBA" id="ARBA00023002"/>
    </source>
</evidence>
<keyword evidence="1" id="KW-0560">Oxidoreductase</keyword>